<dbReference type="PANTHER" id="PTHR11941:SF75">
    <property type="entry name" value="ENOYL-COA HYDRATASE_ISOMERASE FAMILY PROTEIN"/>
    <property type="match status" value="1"/>
</dbReference>
<evidence type="ECO:0000313" key="3">
    <source>
        <dbReference type="Proteomes" id="UP000282582"/>
    </source>
</evidence>
<dbReference type="InterPro" id="IPR029045">
    <property type="entry name" value="ClpP/crotonase-like_dom_sf"/>
</dbReference>
<dbReference type="InterPro" id="IPR001753">
    <property type="entry name" value="Enoyl-CoA_hydra/iso"/>
</dbReference>
<dbReference type="Proteomes" id="UP000282582">
    <property type="component" value="Unassembled WGS sequence"/>
</dbReference>
<sequence length="254" mass="28175">MAQSIVNDPDLALDRYDGNVFVITMRKAPENRLNSEYCQKLIRTFNIVRKTVGPDSEGAVITKGNDAKFWCTTDIHLLDKGLELDESDRNPYANSEGFFPLLATIVDFPLPTIALITGHTFGGAGPFALSHDYRVMNSKRGFFSMPPVNLGLHFPGIGALPRAKLRPQVARKMLLEAHRWTGKEALEDGIVDAVADPDKMFGVAMKLAKQWAPKAKMGVYSLLRNELYGEAGRAFRDISYIHGKPTDRPAKAKI</sequence>
<dbReference type="EMBL" id="QWIK01000895">
    <property type="protein sequence ID" value="RMX99709.1"/>
    <property type="molecule type" value="Genomic_DNA"/>
</dbReference>
<dbReference type="SUPFAM" id="SSF52096">
    <property type="entry name" value="ClpP/crotonase"/>
    <property type="match status" value="1"/>
</dbReference>
<evidence type="ECO:0000313" key="2">
    <source>
        <dbReference type="EMBL" id="RMX99709.1"/>
    </source>
</evidence>
<dbReference type="FunFam" id="3.90.226.10:FF:000113">
    <property type="entry name" value="Enoyl-CoA hydratase/isomerase family protein (AFU_orthologue AFUA_2G14850)"/>
    <property type="match status" value="1"/>
</dbReference>
<dbReference type="GO" id="GO:0004165">
    <property type="term" value="F:delta(3)-delta(2)-enoyl-CoA isomerase activity"/>
    <property type="evidence" value="ECO:0007669"/>
    <property type="project" value="TreeGrafter"/>
</dbReference>
<gene>
    <name evidence="2" type="ORF">D0868_09406</name>
</gene>
<comment type="caution">
    <text evidence="2">The sequence shown here is derived from an EMBL/GenBank/DDBJ whole genome shotgun (WGS) entry which is preliminary data.</text>
</comment>
<keyword evidence="1" id="KW-0843">Virulence</keyword>
<dbReference type="AlphaFoldDB" id="A0A3M6Y9H4"/>
<dbReference type="GO" id="GO:0006635">
    <property type="term" value="P:fatty acid beta-oxidation"/>
    <property type="evidence" value="ECO:0007669"/>
    <property type="project" value="TreeGrafter"/>
</dbReference>
<evidence type="ECO:0008006" key="4">
    <source>
        <dbReference type="Google" id="ProtNLM"/>
    </source>
</evidence>
<organism evidence="2 3">
    <name type="scientific">Hortaea werneckii</name>
    <name type="common">Black yeast</name>
    <name type="synonym">Cladosporium werneckii</name>
    <dbReference type="NCBI Taxonomy" id="91943"/>
    <lineage>
        <taxon>Eukaryota</taxon>
        <taxon>Fungi</taxon>
        <taxon>Dikarya</taxon>
        <taxon>Ascomycota</taxon>
        <taxon>Pezizomycotina</taxon>
        <taxon>Dothideomycetes</taxon>
        <taxon>Dothideomycetidae</taxon>
        <taxon>Mycosphaerellales</taxon>
        <taxon>Teratosphaeriaceae</taxon>
        <taxon>Hortaea</taxon>
    </lineage>
</organism>
<dbReference type="GO" id="GO:0005777">
    <property type="term" value="C:peroxisome"/>
    <property type="evidence" value="ECO:0007669"/>
    <property type="project" value="TreeGrafter"/>
</dbReference>
<protein>
    <recommendedName>
        <fullName evidence="4">Enoyl-CoA hydratase</fullName>
    </recommendedName>
</protein>
<dbReference type="CDD" id="cd06558">
    <property type="entry name" value="crotonase-like"/>
    <property type="match status" value="1"/>
</dbReference>
<dbReference type="Gene3D" id="3.90.226.10">
    <property type="entry name" value="2-enoyl-CoA Hydratase, Chain A, domain 1"/>
    <property type="match status" value="1"/>
</dbReference>
<accession>A0A3M6Y9H4</accession>
<reference evidence="2 3" key="1">
    <citation type="journal article" date="2018" name="BMC Genomics">
        <title>Genomic evidence for intraspecific hybridization in a clonal and extremely halotolerant yeast.</title>
        <authorList>
            <person name="Gostincar C."/>
            <person name="Stajich J.E."/>
            <person name="Zupancic J."/>
            <person name="Zalar P."/>
            <person name="Gunde-Cimerman N."/>
        </authorList>
    </citation>
    <scope>NUCLEOTIDE SEQUENCE [LARGE SCALE GENOMIC DNA]</scope>
    <source>
        <strain evidence="2 3">EXF-6654</strain>
    </source>
</reference>
<name>A0A3M6Y9H4_HORWE</name>
<dbReference type="PANTHER" id="PTHR11941">
    <property type="entry name" value="ENOYL-COA HYDRATASE-RELATED"/>
    <property type="match status" value="1"/>
</dbReference>
<proteinExistence type="predicted"/>
<dbReference type="Pfam" id="PF00378">
    <property type="entry name" value="ECH_1"/>
    <property type="match status" value="1"/>
</dbReference>
<evidence type="ECO:0000256" key="1">
    <source>
        <dbReference type="ARBA" id="ARBA00023026"/>
    </source>
</evidence>